<evidence type="ECO:0000313" key="3">
    <source>
        <dbReference type="EMBL" id="TLQ15162.1"/>
    </source>
</evidence>
<reference evidence="3 4" key="1">
    <citation type="submission" date="2019-05" db="EMBL/GenBank/DDBJ databases">
        <title>The metagenome of a microbial culture collection derived from dairy environment covers the genomic content of the human microbiome.</title>
        <authorList>
            <person name="Roder T."/>
            <person name="Wuthrich D."/>
            <person name="Sattari Z."/>
            <person name="Von Ah U."/>
            <person name="Bar C."/>
            <person name="Ronchi F."/>
            <person name="Macpherson A.J."/>
            <person name="Ganal-Vonarburg S.C."/>
            <person name="Bruggmann R."/>
            <person name="Vergeres G."/>
        </authorList>
    </citation>
    <scope>NUCLEOTIDE SEQUENCE [LARGE SCALE GENOMIC DNA]</scope>
    <source>
        <strain evidence="3 4">FAM 1079</strain>
    </source>
</reference>
<proteinExistence type="predicted"/>
<dbReference type="Proteomes" id="UP000305100">
    <property type="component" value="Unassembled WGS sequence"/>
</dbReference>
<evidence type="ECO:0000313" key="4">
    <source>
        <dbReference type="Proteomes" id="UP000305100"/>
    </source>
</evidence>
<comment type="caution">
    <text evidence="3">The sequence shown here is derived from an EMBL/GenBank/DDBJ whole genome shotgun (WGS) entry which is preliminary data.</text>
</comment>
<dbReference type="Pfam" id="PF04991">
    <property type="entry name" value="LicD"/>
    <property type="match status" value="1"/>
</dbReference>
<dbReference type="OrthoDB" id="9786100at2"/>
<gene>
    <name evidence="3" type="ORF">FEZ41_13890</name>
</gene>
<evidence type="ECO:0000259" key="2">
    <source>
        <dbReference type="Pfam" id="PF04991"/>
    </source>
</evidence>
<name>A0A5R9CIK4_9LACO</name>
<accession>A0A5R9CIK4</accession>
<evidence type="ECO:0000256" key="1">
    <source>
        <dbReference type="SAM" id="MobiDB-lite"/>
    </source>
</evidence>
<sequence length="288" mass="33647">MMIDMNQIHSIQLGILQEVARLSAKYHLKYFMTGGSAIGAVRHHGFIPWDDDIDIGFTRHDFEKFIQVAPTELVTSDYLVEENRLNPRYEYDFAKVMTKDSQILERGREEAKAHNGIFIDVFPFDRLPADKSQRLEQKMVLQDILQEIRRRFYPDRFPSAATGHKPYTNMSLQDLYDLRLKTMVQYDHHRDLPYVNLSSPYDYAKETIFPSEMQRLIKMPFENLHVPVLAGYDSYLHRLYGDYMKLPPVEKRIQRHILNATVDSSSTIDENESDKPQLPLLGFESQAG</sequence>
<feature type="domain" description="LicD/FKTN/FKRP nucleotidyltransferase" evidence="2">
    <location>
        <begin position="25"/>
        <end position="241"/>
    </location>
</feature>
<dbReference type="RefSeq" id="WP_138468161.1">
    <property type="nucleotide sequence ID" value="NZ_VBSX01000058.1"/>
</dbReference>
<protein>
    <submittedName>
        <fullName evidence="3">LicD family protein</fullName>
    </submittedName>
</protein>
<dbReference type="InterPro" id="IPR052942">
    <property type="entry name" value="LPS_cholinephosphotransferase"/>
</dbReference>
<dbReference type="EMBL" id="VBSX01000058">
    <property type="protein sequence ID" value="TLQ15162.1"/>
    <property type="molecule type" value="Genomic_DNA"/>
</dbReference>
<feature type="region of interest" description="Disordered" evidence="1">
    <location>
        <begin position="264"/>
        <end position="288"/>
    </location>
</feature>
<organism evidence="3 4">
    <name type="scientific">Lentilactobacillus parafarraginis</name>
    <dbReference type="NCBI Taxonomy" id="390842"/>
    <lineage>
        <taxon>Bacteria</taxon>
        <taxon>Bacillati</taxon>
        <taxon>Bacillota</taxon>
        <taxon>Bacilli</taxon>
        <taxon>Lactobacillales</taxon>
        <taxon>Lactobacillaceae</taxon>
        <taxon>Lentilactobacillus</taxon>
    </lineage>
</organism>
<dbReference type="PANTHER" id="PTHR43404:SF2">
    <property type="entry name" value="LIPOPOLYSACCHARIDE CHOLINEPHOSPHOTRANSFERASE LICD"/>
    <property type="match status" value="1"/>
</dbReference>
<dbReference type="PANTHER" id="PTHR43404">
    <property type="entry name" value="LIPOPOLYSACCHARIDE CHOLINEPHOSPHOTRANSFERASE LICD"/>
    <property type="match status" value="1"/>
</dbReference>
<dbReference type="AlphaFoldDB" id="A0A5R9CIK4"/>
<dbReference type="InterPro" id="IPR007074">
    <property type="entry name" value="LicD/FKTN/FKRP_NTP_transf"/>
</dbReference>
<dbReference type="GO" id="GO:0009100">
    <property type="term" value="P:glycoprotein metabolic process"/>
    <property type="evidence" value="ECO:0007669"/>
    <property type="project" value="UniProtKB-ARBA"/>
</dbReference>